<evidence type="ECO:0000313" key="1">
    <source>
        <dbReference type="EMBL" id="SCB87012.1"/>
    </source>
</evidence>
<proteinExistence type="predicted"/>
<dbReference type="InterPro" id="IPR014347">
    <property type="entry name" value="Tautomerase/MIF_sf"/>
</dbReference>
<dbReference type="SUPFAM" id="SSF55331">
    <property type="entry name" value="Tautomerase/MIF"/>
    <property type="match status" value="1"/>
</dbReference>
<dbReference type="PANTHER" id="PTHR38460:SF1">
    <property type="entry name" value="TAUTOMERASE YOLI-RELATED"/>
    <property type="match status" value="1"/>
</dbReference>
<dbReference type="EMBL" id="FMAQ01000002">
    <property type="protein sequence ID" value="SCB87012.1"/>
    <property type="molecule type" value="Genomic_DNA"/>
</dbReference>
<organism evidence="1 2">
    <name type="scientific">Gilliamella bombicola</name>
    <dbReference type="NCBI Taxonomy" id="1798182"/>
    <lineage>
        <taxon>Bacteria</taxon>
        <taxon>Pseudomonadati</taxon>
        <taxon>Pseudomonadota</taxon>
        <taxon>Gammaproteobacteria</taxon>
        <taxon>Orbales</taxon>
        <taxon>Orbaceae</taxon>
        <taxon>Gilliamella</taxon>
    </lineage>
</organism>
<evidence type="ECO:0000313" key="2">
    <source>
        <dbReference type="Proteomes" id="UP000199670"/>
    </source>
</evidence>
<dbReference type="Proteomes" id="UP000199670">
    <property type="component" value="Unassembled WGS sequence"/>
</dbReference>
<dbReference type="AlphaFoldDB" id="A0A1C3ZXK8"/>
<dbReference type="Pfam" id="PF14552">
    <property type="entry name" value="Tautomerase_2"/>
    <property type="match status" value="1"/>
</dbReference>
<reference evidence="2" key="1">
    <citation type="submission" date="2016-08" db="EMBL/GenBank/DDBJ databases">
        <authorList>
            <person name="Varghese N."/>
            <person name="Submissions Spin"/>
        </authorList>
    </citation>
    <scope>NUCLEOTIDE SEQUENCE [LARGE SCALE GENOMIC DNA]</scope>
    <source>
        <strain evidence="2">R-53248</strain>
    </source>
</reference>
<name>A0A1C3ZXK8_9GAMM</name>
<dbReference type="STRING" id="1798182.GA0061081_102138"/>
<protein>
    <submittedName>
        <fullName evidence="1">Tautomerase enzyme</fullName>
    </submittedName>
</protein>
<dbReference type="OrthoDB" id="9804765at2"/>
<dbReference type="PANTHER" id="PTHR38460">
    <property type="entry name" value="TAUTOMERASE YOLI-RELATED"/>
    <property type="match status" value="1"/>
</dbReference>
<sequence length="55" mass="6248">MNKGRTQQSKLQLYYKIAEQISQQLDISIDDVAICLIENEPVNWSFGGGKMQFVA</sequence>
<dbReference type="InterPro" id="IPR037479">
    <property type="entry name" value="Tauto_MSAD"/>
</dbReference>
<dbReference type="Gene3D" id="3.30.429.10">
    <property type="entry name" value="Macrophage Migration Inhibitory Factor"/>
    <property type="match status" value="1"/>
</dbReference>
<keyword evidence="2" id="KW-1185">Reference proteome</keyword>
<accession>A0A1C3ZXK8</accession>
<gene>
    <name evidence="1" type="ORF">GA0061081_102138</name>
</gene>